<dbReference type="Gramene" id="OE9A082877T1">
    <property type="protein sequence ID" value="OE9A082877C1"/>
    <property type="gene ID" value="OE9A082877"/>
</dbReference>
<comment type="domain">
    <text evidence="1">The PHD-type zinc finger mediates the binding to H3K4me3.</text>
</comment>
<keyword evidence="1" id="KW-0479">Metal-binding</keyword>
<evidence type="ECO:0000256" key="2">
    <source>
        <dbReference type="SAM" id="MobiDB-lite"/>
    </source>
</evidence>
<comment type="caution">
    <text evidence="3">The sequence shown here is derived from an EMBL/GenBank/DDBJ whole genome shotgun (WGS) entry which is preliminary data.</text>
</comment>
<sequence length="111" mass="12681">MSNTTFSATSYEWERLFEIIDDHPTVVEVVARALKQAKDMAAAVQDNHCKNKSRQSMPESKLRGLKKSAMTEELERIEEEDEEDEEGTTLSGACGDNYGINEFWICFDVRK</sequence>
<dbReference type="Proteomes" id="UP000594638">
    <property type="component" value="Unassembled WGS sequence"/>
</dbReference>
<feature type="region of interest" description="Disordered" evidence="2">
    <location>
        <begin position="45"/>
        <end position="98"/>
    </location>
</feature>
<dbReference type="EMBL" id="CACTIH010003795">
    <property type="protein sequence ID" value="CAA2985188.1"/>
    <property type="molecule type" value="Genomic_DNA"/>
</dbReference>
<dbReference type="AlphaFoldDB" id="A0A8S0RYB8"/>
<dbReference type="PANTHER" id="PTHR12321:SF60">
    <property type="entry name" value="PHD FINGER PROTEIN ALFIN-LIKE 6"/>
    <property type="match status" value="1"/>
</dbReference>
<accession>A0A8S0RYB8</accession>
<dbReference type="PANTHER" id="PTHR12321">
    <property type="entry name" value="CPG BINDING PROTEIN"/>
    <property type="match status" value="1"/>
</dbReference>
<dbReference type="GO" id="GO:0042393">
    <property type="term" value="F:histone binding"/>
    <property type="evidence" value="ECO:0007669"/>
    <property type="project" value="UniProtKB-UniRule"/>
</dbReference>
<keyword evidence="4" id="KW-1185">Reference proteome</keyword>
<comment type="similarity">
    <text evidence="1">Belongs to the Alfin family.</text>
</comment>
<comment type="subunit">
    <text evidence="1">Interacts with H3K4me3 and to a lesser extent with H3K4me2.</text>
</comment>
<evidence type="ECO:0000313" key="4">
    <source>
        <dbReference type="Proteomes" id="UP000594638"/>
    </source>
</evidence>
<dbReference type="GO" id="GO:0008270">
    <property type="term" value="F:zinc ion binding"/>
    <property type="evidence" value="ECO:0007669"/>
    <property type="project" value="UniProtKB-KW"/>
</dbReference>
<dbReference type="GO" id="GO:0003712">
    <property type="term" value="F:transcription coregulator activity"/>
    <property type="evidence" value="ECO:0007669"/>
    <property type="project" value="TreeGrafter"/>
</dbReference>
<dbReference type="GO" id="GO:0005634">
    <property type="term" value="C:nucleus"/>
    <property type="evidence" value="ECO:0007669"/>
    <property type="project" value="UniProtKB-SubCell"/>
</dbReference>
<comment type="subcellular location">
    <subcellularLocation>
        <location evidence="1">Nucleus</location>
    </subcellularLocation>
</comment>
<proteinExistence type="inferred from homology"/>
<dbReference type="InterPro" id="IPR045104">
    <property type="entry name" value="Alfin"/>
</dbReference>
<protein>
    <recommendedName>
        <fullName evidence="1">PHD finger protein ALFIN-LIKE</fullName>
    </recommendedName>
</protein>
<dbReference type="GO" id="GO:0000976">
    <property type="term" value="F:transcription cis-regulatory region binding"/>
    <property type="evidence" value="ECO:0007669"/>
    <property type="project" value="TreeGrafter"/>
</dbReference>
<gene>
    <name evidence="3" type="ORF">OLEA9_A082877</name>
</gene>
<keyword evidence="1" id="KW-0862">Zinc</keyword>
<feature type="compositionally biased region" description="Acidic residues" evidence="2">
    <location>
        <begin position="75"/>
        <end position="87"/>
    </location>
</feature>
<keyword evidence="1" id="KW-0539">Nucleus</keyword>
<organism evidence="3 4">
    <name type="scientific">Olea europaea subsp. europaea</name>
    <dbReference type="NCBI Taxonomy" id="158383"/>
    <lineage>
        <taxon>Eukaryota</taxon>
        <taxon>Viridiplantae</taxon>
        <taxon>Streptophyta</taxon>
        <taxon>Embryophyta</taxon>
        <taxon>Tracheophyta</taxon>
        <taxon>Spermatophyta</taxon>
        <taxon>Magnoliopsida</taxon>
        <taxon>eudicotyledons</taxon>
        <taxon>Gunneridae</taxon>
        <taxon>Pentapetalae</taxon>
        <taxon>asterids</taxon>
        <taxon>lamiids</taxon>
        <taxon>Lamiales</taxon>
        <taxon>Oleaceae</taxon>
        <taxon>Oleeae</taxon>
        <taxon>Olea</taxon>
    </lineage>
</organism>
<evidence type="ECO:0000313" key="3">
    <source>
        <dbReference type="EMBL" id="CAA2985188.1"/>
    </source>
</evidence>
<keyword evidence="1" id="KW-0863">Zinc-finger</keyword>
<keyword evidence="1" id="KW-0156">Chromatin regulator</keyword>
<reference evidence="3 4" key="1">
    <citation type="submission" date="2019-12" db="EMBL/GenBank/DDBJ databases">
        <authorList>
            <person name="Alioto T."/>
            <person name="Alioto T."/>
            <person name="Gomez Garrido J."/>
        </authorList>
    </citation>
    <scope>NUCLEOTIDE SEQUENCE [LARGE SCALE GENOMIC DNA]</scope>
</reference>
<keyword evidence="1" id="KW-0804">Transcription</keyword>
<evidence type="ECO:0000256" key="1">
    <source>
        <dbReference type="RuleBase" id="RU369089"/>
    </source>
</evidence>
<dbReference type="GO" id="GO:0006325">
    <property type="term" value="P:chromatin organization"/>
    <property type="evidence" value="ECO:0007669"/>
    <property type="project" value="UniProtKB-UniRule"/>
</dbReference>
<comment type="function">
    <text evidence="1">Histone-binding component that specifically recognizes H3 tails trimethylated on 'Lys-4' (H3K4me3), which mark transcription start sites of virtually all active genes.</text>
</comment>
<keyword evidence="1" id="KW-0805">Transcription regulation</keyword>
<name>A0A8S0RYB8_OLEEU</name>
<dbReference type="GO" id="GO:0006355">
    <property type="term" value="P:regulation of DNA-templated transcription"/>
    <property type="evidence" value="ECO:0007669"/>
    <property type="project" value="UniProtKB-UniRule"/>
</dbReference>